<proteinExistence type="predicted"/>
<dbReference type="RefSeq" id="WP_382340606.1">
    <property type="nucleotide sequence ID" value="NZ_JBHSAB010000001.1"/>
</dbReference>
<dbReference type="Proteomes" id="UP001595758">
    <property type="component" value="Unassembled WGS sequence"/>
</dbReference>
<organism evidence="1 2">
    <name type="scientific">Legionella dresdenensis</name>
    <dbReference type="NCBI Taxonomy" id="450200"/>
    <lineage>
        <taxon>Bacteria</taxon>
        <taxon>Pseudomonadati</taxon>
        <taxon>Pseudomonadota</taxon>
        <taxon>Gammaproteobacteria</taxon>
        <taxon>Legionellales</taxon>
        <taxon>Legionellaceae</taxon>
        <taxon>Legionella</taxon>
    </lineage>
</organism>
<comment type="caution">
    <text evidence="1">The sequence shown here is derived from an EMBL/GenBank/DDBJ whole genome shotgun (WGS) entry which is preliminary data.</text>
</comment>
<dbReference type="EMBL" id="JBHSAB010000001">
    <property type="protein sequence ID" value="MFC3907865.1"/>
    <property type="molecule type" value="Genomic_DNA"/>
</dbReference>
<keyword evidence="2" id="KW-1185">Reference proteome</keyword>
<reference evidence="2" key="1">
    <citation type="journal article" date="2019" name="Int. J. Syst. Evol. Microbiol.">
        <title>The Global Catalogue of Microorganisms (GCM) 10K type strain sequencing project: providing services to taxonomists for standard genome sequencing and annotation.</title>
        <authorList>
            <consortium name="The Broad Institute Genomics Platform"/>
            <consortium name="The Broad Institute Genome Sequencing Center for Infectious Disease"/>
            <person name="Wu L."/>
            <person name="Ma J."/>
        </authorList>
    </citation>
    <scope>NUCLEOTIDE SEQUENCE [LARGE SCALE GENOMIC DNA]</scope>
    <source>
        <strain evidence="2">CCUG 59858</strain>
    </source>
</reference>
<name>A0ABV8CCX7_9GAMM</name>
<evidence type="ECO:0000313" key="2">
    <source>
        <dbReference type="Proteomes" id="UP001595758"/>
    </source>
</evidence>
<protein>
    <submittedName>
        <fullName evidence="1">Uncharacterized protein</fullName>
    </submittedName>
</protein>
<gene>
    <name evidence="1" type="ORF">ACFORL_02060</name>
</gene>
<evidence type="ECO:0000313" key="1">
    <source>
        <dbReference type="EMBL" id="MFC3907865.1"/>
    </source>
</evidence>
<sequence length="83" mass="9464">MIFYAHTFFSFRIGDRYTFAKIGLNQFTLLENELGIKKGAFTQRMKDIRELVLTHKDPALNLQGGGSSQREINLNCAALHQCD</sequence>
<accession>A0ABV8CCX7</accession>